<dbReference type="PANTHER" id="PTHR31155">
    <property type="entry name" value="ACYL- ACYL-CARRIER-PROTEIN DESATURASE-RELATED"/>
    <property type="match status" value="1"/>
</dbReference>
<dbReference type="Proteomes" id="UP000230551">
    <property type="component" value="Unassembled WGS sequence"/>
</dbReference>
<evidence type="ECO:0000256" key="10">
    <source>
        <dbReference type="ARBA" id="ARBA00023160"/>
    </source>
</evidence>
<proteinExistence type="inferred from homology"/>
<feature type="binding site" evidence="11">
    <location>
        <position position="107"/>
    </location>
    <ligand>
        <name>Fe cation</name>
        <dbReference type="ChEBI" id="CHEBI:24875"/>
        <label>2</label>
    </ligand>
</feature>
<keyword evidence="10" id="KW-0275">Fatty acid biosynthesis</keyword>
<comment type="subunit">
    <text evidence="3">Homodimer.</text>
</comment>
<feature type="binding site" evidence="11">
    <location>
        <position position="160"/>
    </location>
    <ligand>
        <name>Fe cation</name>
        <dbReference type="ChEBI" id="CHEBI:24875"/>
        <label>2</label>
    </ligand>
</feature>
<evidence type="ECO:0000256" key="8">
    <source>
        <dbReference type="ARBA" id="ARBA00023004"/>
    </source>
</evidence>
<dbReference type="EMBL" id="PDCN02000003">
    <property type="protein sequence ID" value="PIB76789.1"/>
    <property type="molecule type" value="Genomic_DNA"/>
</dbReference>
<evidence type="ECO:0000313" key="13">
    <source>
        <dbReference type="Proteomes" id="UP000230551"/>
    </source>
</evidence>
<evidence type="ECO:0000256" key="6">
    <source>
        <dbReference type="ARBA" id="ARBA00022832"/>
    </source>
</evidence>
<evidence type="ECO:0000256" key="5">
    <source>
        <dbReference type="ARBA" id="ARBA00022723"/>
    </source>
</evidence>
<dbReference type="SUPFAM" id="SSF47240">
    <property type="entry name" value="Ferritin-like"/>
    <property type="match status" value="1"/>
</dbReference>
<evidence type="ECO:0000256" key="3">
    <source>
        <dbReference type="ARBA" id="ARBA00011738"/>
    </source>
</evidence>
<reference evidence="12 13" key="1">
    <citation type="journal article" date="2017" name="Infect. Genet. Evol.">
        <title>The new phylogeny of the genus Mycobacterium: The old and the news.</title>
        <authorList>
            <person name="Tortoli E."/>
            <person name="Fedrizzi T."/>
            <person name="Meehan C.J."/>
            <person name="Trovato A."/>
            <person name="Grottola A."/>
            <person name="Giacobazzi E."/>
            <person name="Serpini G.F."/>
            <person name="Tagliazucchi S."/>
            <person name="Fabio A."/>
            <person name="Bettua C."/>
            <person name="Bertorelli R."/>
            <person name="Frascaro F."/>
            <person name="De Sanctis V."/>
            <person name="Pecorari M."/>
            <person name="Jousson O."/>
            <person name="Segata N."/>
            <person name="Cirillo D.M."/>
        </authorList>
    </citation>
    <scope>NUCLEOTIDE SEQUENCE [LARGE SCALE GENOMIC DNA]</scope>
    <source>
        <strain evidence="12 13">CIP1034565</strain>
    </source>
</reference>
<keyword evidence="4" id="KW-0444">Lipid biosynthesis</keyword>
<keyword evidence="6" id="KW-0276">Fatty acid metabolism</keyword>
<name>A0A2G5PEQ0_9MYCO</name>
<dbReference type="Pfam" id="PF03405">
    <property type="entry name" value="FA_desaturase_2"/>
    <property type="match status" value="1"/>
</dbReference>
<protein>
    <submittedName>
        <fullName evidence="12">Acyl-ACP desaturase</fullName>
    </submittedName>
</protein>
<comment type="similarity">
    <text evidence="2">Belongs to the fatty acid desaturase type 2 family.</text>
</comment>
<dbReference type="GO" id="GO:0045300">
    <property type="term" value="F:stearoyl-[ACP] desaturase activity"/>
    <property type="evidence" value="ECO:0007669"/>
    <property type="project" value="InterPro"/>
</dbReference>
<evidence type="ECO:0000256" key="7">
    <source>
        <dbReference type="ARBA" id="ARBA00023002"/>
    </source>
</evidence>
<dbReference type="GO" id="GO:0005829">
    <property type="term" value="C:cytosol"/>
    <property type="evidence" value="ECO:0007669"/>
    <property type="project" value="TreeGrafter"/>
</dbReference>
<comment type="cofactor">
    <cofactor evidence="11">
        <name>Fe cation</name>
        <dbReference type="ChEBI" id="CHEBI:24875"/>
    </cofactor>
    <text evidence="11">Binds 2 iron ions per subunit.</text>
</comment>
<keyword evidence="7" id="KW-0560">Oxidoreductase</keyword>
<accession>A0A2G5PEQ0</accession>
<keyword evidence="13" id="KW-1185">Reference proteome</keyword>
<feature type="binding site" evidence="11">
    <location>
        <position position="110"/>
    </location>
    <ligand>
        <name>Fe cation</name>
        <dbReference type="ChEBI" id="CHEBI:24875"/>
        <label>1</label>
    </ligand>
</feature>
<dbReference type="GO" id="GO:0046872">
    <property type="term" value="F:metal ion binding"/>
    <property type="evidence" value="ECO:0007669"/>
    <property type="project" value="UniProtKB-KW"/>
</dbReference>
<comment type="caution">
    <text evidence="12">The sequence shown here is derived from an EMBL/GenBank/DDBJ whole genome shotgun (WGS) entry which is preliminary data.</text>
</comment>
<comment type="cofactor">
    <cofactor evidence="1">
        <name>Fe(2+)</name>
        <dbReference type="ChEBI" id="CHEBI:29033"/>
    </cofactor>
</comment>
<dbReference type="OrthoDB" id="9772881at2"/>
<dbReference type="Gene3D" id="1.10.620.20">
    <property type="entry name" value="Ribonucleotide Reductase, subunit A"/>
    <property type="match status" value="1"/>
</dbReference>
<dbReference type="GO" id="GO:0006633">
    <property type="term" value="P:fatty acid biosynthetic process"/>
    <property type="evidence" value="ECO:0007669"/>
    <property type="project" value="UniProtKB-KW"/>
</dbReference>
<organism evidence="12 13">
    <name type="scientific">Mycolicibacterium brumae</name>
    <dbReference type="NCBI Taxonomy" id="85968"/>
    <lineage>
        <taxon>Bacteria</taxon>
        <taxon>Bacillati</taxon>
        <taxon>Actinomycetota</taxon>
        <taxon>Actinomycetes</taxon>
        <taxon>Mycobacteriales</taxon>
        <taxon>Mycobacteriaceae</taxon>
        <taxon>Mycolicibacterium</taxon>
    </lineage>
</organism>
<keyword evidence="5 11" id="KW-0479">Metal-binding</keyword>
<gene>
    <name evidence="12" type="ORF">CQY22_003835</name>
</gene>
<dbReference type="InterPro" id="IPR009078">
    <property type="entry name" value="Ferritin-like_SF"/>
</dbReference>
<sequence length="276" mass="31764">MAVFPVANELTLELDPIVGKEYDRHCETHVEWFGHDYVPWDEGRNFAMLDGVDWEPSQQTLPQHIVDAVEIMLIDKDNLAGYHRELVEHFILEGAWGHWIGRWTAEEHLHAITLRNYLMVTRNCDANANEEVRIDHVMNTGYRAGHFSQIETIVYMAFYEALRLSYSRNLAEQTEEPILKSLMEKVAYDAERHELAWSNIVEYLLEHHTDETIAAIGARAAELQILGWDIKKYEEKRANVAAAGISNDETLRKVVGDRIAAWGLSDRAEFAEFVNA</sequence>
<dbReference type="PANTHER" id="PTHR31155:SF9">
    <property type="entry name" value="STEAROYL-[ACYL-CARRIER-PROTEIN] 9-DESATURASE 7, CHLOROPLASTIC"/>
    <property type="match status" value="1"/>
</dbReference>
<evidence type="ECO:0000256" key="1">
    <source>
        <dbReference type="ARBA" id="ARBA00001954"/>
    </source>
</evidence>
<feature type="binding site" evidence="11">
    <location>
        <position position="193"/>
    </location>
    <ligand>
        <name>Fe cation</name>
        <dbReference type="ChEBI" id="CHEBI:24875"/>
        <label>2</label>
    </ligand>
</feature>
<evidence type="ECO:0000256" key="2">
    <source>
        <dbReference type="ARBA" id="ARBA00008749"/>
    </source>
</evidence>
<evidence type="ECO:0000313" key="12">
    <source>
        <dbReference type="EMBL" id="PIB76789.1"/>
    </source>
</evidence>
<dbReference type="InterPro" id="IPR005067">
    <property type="entry name" value="Fatty_acid_desaturase-2"/>
</dbReference>
<keyword evidence="8 11" id="KW-0408">Iron</keyword>
<keyword evidence="9" id="KW-0443">Lipid metabolism</keyword>
<feature type="binding site" evidence="11">
    <location>
        <position position="107"/>
    </location>
    <ligand>
        <name>Fe cation</name>
        <dbReference type="ChEBI" id="CHEBI:24875"/>
        <label>1</label>
    </ligand>
</feature>
<dbReference type="InterPro" id="IPR012348">
    <property type="entry name" value="RNR-like"/>
</dbReference>
<evidence type="ECO:0000256" key="4">
    <source>
        <dbReference type="ARBA" id="ARBA00022516"/>
    </source>
</evidence>
<dbReference type="PIRSF" id="PIRSF000346">
    <property type="entry name" value="Dlt9_acylACP_des"/>
    <property type="match status" value="1"/>
</dbReference>
<evidence type="ECO:0000256" key="9">
    <source>
        <dbReference type="ARBA" id="ARBA00023098"/>
    </source>
</evidence>
<evidence type="ECO:0000256" key="11">
    <source>
        <dbReference type="PIRSR" id="PIRSR000346-1"/>
    </source>
</evidence>
<dbReference type="STRING" id="85968.GCA_900073015_02407"/>
<dbReference type="RefSeq" id="WP_090589242.1">
    <property type="nucleotide sequence ID" value="NZ_CP104302.1"/>
</dbReference>
<dbReference type="AlphaFoldDB" id="A0A2G5PEQ0"/>